<name>A0A8J5FPU1_ZINOF</name>
<feature type="region of interest" description="Disordered" evidence="1">
    <location>
        <begin position="79"/>
        <end position="142"/>
    </location>
</feature>
<gene>
    <name evidence="2" type="ORF">ZIOFF_057091</name>
</gene>
<evidence type="ECO:0000313" key="2">
    <source>
        <dbReference type="EMBL" id="KAG6488323.1"/>
    </source>
</evidence>
<protein>
    <submittedName>
        <fullName evidence="2">Uncharacterized protein</fullName>
    </submittedName>
</protein>
<dbReference type="EMBL" id="JACMSC010000015">
    <property type="protein sequence ID" value="KAG6488323.1"/>
    <property type="molecule type" value="Genomic_DNA"/>
</dbReference>
<keyword evidence="3" id="KW-1185">Reference proteome</keyword>
<sequence>MGSISEISSAVEQIVLSYLHSMAQRTNAIDRNGAAIKVGTIGTIGSLMTRELECTKHSDQTCPPMQRKQQTAPVSIHCGANSRKTLQKRNQTNEHGSSSRNDSGSSTGHANGAPRRNGPEIPMLVTDGSLVDQHPNTDKAEKKAHSYIVEVVDLKCSNPMSTRLKKLGFSKLSESIS</sequence>
<dbReference type="PANTHER" id="PTHR36405">
    <property type="entry name" value="BNAA10G09140D PROTEIN"/>
    <property type="match status" value="1"/>
</dbReference>
<proteinExistence type="predicted"/>
<reference evidence="2 3" key="1">
    <citation type="submission" date="2020-08" db="EMBL/GenBank/DDBJ databases">
        <title>Plant Genome Project.</title>
        <authorList>
            <person name="Zhang R.-G."/>
        </authorList>
    </citation>
    <scope>NUCLEOTIDE SEQUENCE [LARGE SCALE GENOMIC DNA]</scope>
    <source>
        <tissue evidence="2">Rhizome</tissue>
    </source>
</reference>
<comment type="caution">
    <text evidence="2">The sequence shown here is derived from an EMBL/GenBank/DDBJ whole genome shotgun (WGS) entry which is preliminary data.</text>
</comment>
<dbReference type="Proteomes" id="UP000734854">
    <property type="component" value="Unassembled WGS sequence"/>
</dbReference>
<organism evidence="2 3">
    <name type="scientific">Zingiber officinale</name>
    <name type="common">Ginger</name>
    <name type="synonym">Amomum zingiber</name>
    <dbReference type="NCBI Taxonomy" id="94328"/>
    <lineage>
        <taxon>Eukaryota</taxon>
        <taxon>Viridiplantae</taxon>
        <taxon>Streptophyta</taxon>
        <taxon>Embryophyta</taxon>
        <taxon>Tracheophyta</taxon>
        <taxon>Spermatophyta</taxon>
        <taxon>Magnoliopsida</taxon>
        <taxon>Liliopsida</taxon>
        <taxon>Zingiberales</taxon>
        <taxon>Zingiberaceae</taxon>
        <taxon>Zingiber</taxon>
    </lineage>
</organism>
<dbReference type="PANTHER" id="PTHR36405:SF1">
    <property type="entry name" value="OS07G0520600 PROTEIN"/>
    <property type="match status" value="1"/>
</dbReference>
<evidence type="ECO:0000313" key="3">
    <source>
        <dbReference type="Proteomes" id="UP000734854"/>
    </source>
</evidence>
<accession>A0A8J5FPU1</accession>
<feature type="compositionally biased region" description="Polar residues" evidence="1">
    <location>
        <begin position="82"/>
        <end position="95"/>
    </location>
</feature>
<dbReference type="AlphaFoldDB" id="A0A8J5FPU1"/>
<evidence type="ECO:0000256" key="1">
    <source>
        <dbReference type="SAM" id="MobiDB-lite"/>
    </source>
</evidence>
<feature type="compositionally biased region" description="Low complexity" evidence="1">
    <location>
        <begin position="96"/>
        <end position="108"/>
    </location>
</feature>